<organism evidence="7 8">
    <name type="scientific">Drosophila arizonae</name>
    <name type="common">Fruit fly</name>
    <dbReference type="NCBI Taxonomy" id="7263"/>
    <lineage>
        <taxon>Eukaryota</taxon>
        <taxon>Metazoa</taxon>
        <taxon>Ecdysozoa</taxon>
        <taxon>Arthropoda</taxon>
        <taxon>Hexapoda</taxon>
        <taxon>Insecta</taxon>
        <taxon>Pterygota</taxon>
        <taxon>Neoptera</taxon>
        <taxon>Endopterygota</taxon>
        <taxon>Diptera</taxon>
        <taxon>Brachycera</taxon>
        <taxon>Muscomorpha</taxon>
        <taxon>Ephydroidea</taxon>
        <taxon>Drosophilidae</taxon>
        <taxon>Drosophila</taxon>
    </lineage>
</organism>
<dbReference type="RefSeq" id="XP_017860658.1">
    <property type="nucleotide sequence ID" value="XM_018005169.1"/>
</dbReference>
<evidence type="ECO:0000256" key="5">
    <source>
        <dbReference type="SAM" id="MobiDB-lite"/>
    </source>
</evidence>
<evidence type="ECO:0000313" key="7">
    <source>
        <dbReference type="Proteomes" id="UP000694904"/>
    </source>
</evidence>
<proteinExistence type="predicted"/>
<sequence>MAASRTECDWFLRTSMSILGQNAITIKRSYLRAIPLLWLHKSTPYIRKAFVKNSTKRAIKRSSSNRVRQKHATHTHAHSHNAHCGVQEGYSTQQISPHTMSSLRICKAMSLHPSANLSNNHINSRICLMPGCKASPSELRRFPVHDIDRCNYWLRQFGLNDQLVQELGGVKRLRICLWHFSQRNAMAKTRIKTTPLRLNKPNKITTTTGATTATTEAAVATSAKPMADSTTTIELVDSSSGNSLKQSMQEKSVTTITPVPQRSHSICSSSSISSDVQSISSDYEASMPLSALVDAHAQNGNGLAKKRKLYLITEKSDEKNGNTLPNGQKRKMFVVVEQEKDTAAKKLMIVTDKPQANLTQHLEKFLPEILSCIQGKEQAQAQVKLPTIKHQVTIKQESLPTKPAPIVNKPHITLPPKKNPTNFVKLEGSPGINLPASMSIMPVEPVKESPPVPETETNINLSPDFRFLMKILPKLEQLPEPHKQHVKRSIQIFVEESYSHYGKKE</sequence>
<dbReference type="InterPro" id="IPR006612">
    <property type="entry name" value="THAP_Znf"/>
</dbReference>
<dbReference type="Proteomes" id="UP000694904">
    <property type="component" value="Chromosome 4"/>
</dbReference>
<dbReference type="Pfam" id="PF05485">
    <property type="entry name" value="THAP"/>
    <property type="match status" value="1"/>
</dbReference>
<keyword evidence="1" id="KW-0479">Metal-binding</keyword>
<keyword evidence="7" id="KW-1185">Reference proteome</keyword>
<name>A0ABM1P0C2_DROAR</name>
<reference evidence="7" key="2">
    <citation type="journal article" date="2016" name="G3 (Bethesda)">
        <title>Genome Evolution in Three Species of Cactophilic Drosophila.</title>
        <authorList>
            <person name="Sanchez-Flores A."/>
            <person name="Penazola F."/>
            <person name="Carpinteyro-Ponce J."/>
            <person name="Nazario-Yepiz N."/>
            <person name="Abreu-Goodger C."/>
            <person name="Machado C.A."/>
            <person name="Markow T.A."/>
        </authorList>
    </citation>
    <scope>NUCLEOTIDE SEQUENCE [LARGE SCALE GENOMIC DNA]</scope>
</reference>
<evidence type="ECO:0000256" key="2">
    <source>
        <dbReference type="ARBA" id="ARBA00022771"/>
    </source>
</evidence>
<keyword evidence="3" id="KW-0862">Zinc</keyword>
<feature type="compositionally biased region" description="Basic residues" evidence="5">
    <location>
        <begin position="67"/>
        <end position="81"/>
    </location>
</feature>
<accession>A0ABM1P0C2</accession>
<evidence type="ECO:0000313" key="8">
    <source>
        <dbReference type="RefSeq" id="XP_017860658.1"/>
    </source>
</evidence>
<dbReference type="GeneID" id="108612291"/>
<reference evidence="7" key="1">
    <citation type="journal article" date="1997" name="Nucleic Acids Res.">
        <title>tRNAscan-SE: a program for improved detection of transfer RNA genes in genomic sequence.</title>
        <authorList>
            <person name="Lowe T.M."/>
            <person name="Eddy S.R."/>
        </authorList>
    </citation>
    <scope>NUCLEOTIDE SEQUENCE [LARGE SCALE GENOMIC DNA]</scope>
</reference>
<keyword evidence="2" id="KW-0863">Zinc-finger</keyword>
<evidence type="ECO:0000259" key="6">
    <source>
        <dbReference type="Pfam" id="PF05485"/>
    </source>
</evidence>
<evidence type="ECO:0000256" key="4">
    <source>
        <dbReference type="ARBA" id="ARBA00023125"/>
    </source>
</evidence>
<protein>
    <submittedName>
        <fullName evidence="8">Uncharacterized protein LOC108612291</fullName>
    </submittedName>
</protein>
<evidence type="ECO:0000256" key="1">
    <source>
        <dbReference type="ARBA" id="ARBA00022723"/>
    </source>
</evidence>
<reference evidence="8" key="3">
    <citation type="submission" date="2025-08" db="UniProtKB">
        <authorList>
            <consortium name="RefSeq"/>
        </authorList>
    </citation>
    <scope>IDENTIFICATION</scope>
    <source>
        <tissue evidence="8">Whole organism</tissue>
    </source>
</reference>
<feature type="region of interest" description="Disordered" evidence="5">
    <location>
        <begin position="59"/>
        <end position="83"/>
    </location>
</feature>
<dbReference type="SUPFAM" id="SSF57716">
    <property type="entry name" value="Glucocorticoid receptor-like (DNA-binding domain)"/>
    <property type="match status" value="1"/>
</dbReference>
<evidence type="ECO:0000256" key="3">
    <source>
        <dbReference type="ARBA" id="ARBA00022833"/>
    </source>
</evidence>
<feature type="domain" description="THAP-type" evidence="6">
    <location>
        <begin position="127"/>
        <end position="188"/>
    </location>
</feature>
<keyword evidence="4" id="KW-0238">DNA-binding</keyword>
<gene>
    <name evidence="8" type="primary">LOC108612291</name>
</gene>